<feature type="compositionally biased region" description="Low complexity" evidence="2">
    <location>
        <begin position="677"/>
        <end position="689"/>
    </location>
</feature>
<evidence type="ECO:0000313" key="4">
    <source>
        <dbReference type="Proteomes" id="UP001165289"/>
    </source>
</evidence>
<dbReference type="AlphaFoldDB" id="A0AAV7JAR3"/>
<feature type="coiled-coil region" evidence="1">
    <location>
        <begin position="442"/>
        <end position="579"/>
    </location>
</feature>
<keyword evidence="1" id="KW-0175">Coiled coil</keyword>
<proteinExistence type="predicted"/>
<feature type="region of interest" description="Disordered" evidence="2">
    <location>
        <begin position="629"/>
        <end position="729"/>
    </location>
</feature>
<feature type="compositionally biased region" description="Basic and acidic residues" evidence="2">
    <location>
        <begin position="704"/>
        <end position="729"/>
    </location>
</feature>
<keyword evidence="4" id="KW-1185">Reference proteome</keyword>
<dbReference type="EMBL" id="JAKMXF010000365">
    <property type="protein sequence ID" value="KAI6645778.1"/>
    <property type="molecule type" value="Genomic_DNA"/>
</dbReference>
<evidence type="ECO:0000313" key="3">
    <source>
        <dbReference type="EMBL" id="KAI6645778.1"/>
    </source>
</evidence>
<evidence type="ECO:0000256" key="2">
    <source>
        <dbReference type="SAM" id="MobiDB-lite"/>
    </source>
</evidence>
<organism evidence="3 4">
    <name type="scientific">Oopsacas minuta</name>
    <dbReference type="NCBI Taxonomy" id="111878"/>
    <lineage>
        <taxon>Eukaryota</taxon>
        <taxon>Metazoa</taxon>
        <taxon>Porifera</taxon>
        <taxon>Hexactinellida</taxon>
        <taxon>Hexasterophora</taxon>
        <taxon>Lyssacinosida</taxon>
        <taxon>Leucopsacidae</taxon>
        <taxon>Oopsacas</taxon>
    </lineage>
</organism>
<dbReference type="Proteomes" id="UP001165289">
    <property type="component" value="Unassembled WGS sequence"/>
</dbReference>
<dbReference type="GO" id="GO:0005814">
    <property type="term" value="C:centriole"/>
    <property type="evidence" value="ECO:0007669"/>
    <property type="project" value="TreeGrafter"/>
</dbReference>
<dbReference type="InterPro" id="IPR026636">
    <property type="entry name" value="MPHOSPH9"/>
</dbReference>
<feature type="coiled-coil region" evidence="1">
    <location>
        <begin position="361"/>
        <end position="410"/>
    </location>
</feature>
<sequence length="880" mass="101250">MDGERNSRMSPYNTVMNTELKISVRENITIPASNKLTEESAINCDSLLNELPLNNPYSGIQVLTSPTEERPAHLPISPTPVPTIPSRNMSTDQFLSLLNQLIITQEPAVYPSESQLAIPQDETQKQNFKLNTYSIEPVSQQPVMTMDDMHTIPYRRDNEEKRISLSKSLSVPSLMHLSSQPTISDNQADYNARENNYPTQATMITSSQHVATFPLPQSTQSDPPNLVCGPQTVNQLPPGVIAPIPHSLTTTPTPQTIGYNDQQDTIKDNPTPTLNPHYSLCQLPQVNQSTNSTLHQRTHNNTVQPSEDILGQLDLLKKREQMLQTAKIQLEEKCATLLDKVDSMGAKEHRYEQELNSMIRIRSEQDQKNSQLEQYNQLQHQQLESSRQHVTQLERRVEGLTQQCKLKDEANSQTSELYKKLDAADKMINVFQERLDSSRLQLSQQEALINSLDTRARSAEAALVQSQQDASVLGKDRIRERELYNQELQRIQTELQADKQRREQDMLRVRNQLIQENEKFKDEYNRLREEYDNQKNKFDRLLEEFRMTQTELGRKQTFISELEQESRDRQSELGNLKAAVSKYESMEDNYKRTIMRQEEDIRHLQHTNNRLHNLGSMQTTFQGQSDVAKFQYHPPSPQIDSPSTYPRTSASSYSRHWTDISPDVPHEVRTSSILADPPSSSSTRTTAPAHVWPSDSESDYPEPLSRRSETTPYRGDYDRRPHTSSSHKEKLNCSFDITYPKESMSSAQHERVKLMTPHSEPRKRMTWITEENEGGTVNGISDEEKYKLLMSLDQNPFHKSQPYTKSSRSSCLDKVSEIEEMYDNLQSEKQLLESALNRGSGRTSRQSRQKREDIEFRLEEVMKELGSIRMKLRMLGILKT</sequence>
<reference evidence="3 4" key="1">
    <citation type="journal article" date="2023" name="BMC Biol.">
        <title>The compact genome of the sponge Oopsacas minuta (Hexactinellida) is lacking key metazoan core genes.</title>
        <authorList>
            <person name="Santini S."/>
            <person name="Schenkelaars Q."/>
            <person name="Jourda C."/>
            <person name="Duchesne M."/>
            <person name="Belahbib H."/>
            <person name="Rocher C."/>
            <person name="Selva M."/>
            <person name="Riesgo A."/>
            <person name="Vervoort M."/>
            <person name="Leys S.P."/>
            <person name="Kodjabachian L."/>
            <person name="Le Bivic A."/>
            <person name="Borchiellini C."/>
            <person name="Claverie J.M."/>
            <person name="Renard E."/>
        </authorList>
    </citation>
    <scope>NUCLEOTIDE SEQUENCE [LARGE SCALE GENOMIC DNA]</scope>
    <source>
        <strain evidence="3">SPO-2</strain>
    </source>
</reference>
<dbReference type="PANTHER" id="PTHR14926:SF1">
    <property type="entry name" value="M-PHASE PHOSPHOPROTEIN 9"/>
    <property type="match status" value="1"/>
</dbReference>
<dbReference type="PANTHER" id="PTHR14926">
    <property type="entry name" value="M-PHASE PHOSPHOPROTEIN 9"/>
    <property type="match status" value="1"/>
</dbReference>
<gene>
    <name evidence="3" type="ORF">LOD99_13041</name>
</gene>
<feature type="compositionally biased region" description="Polar residues" evidence="2">
    <location>
        <begin position="638"/>
        <end position="655"/>
    </location>
</feature>
<name>A0AAV7JAR3_9METZ</name>
<protein>
    <submittedName>
        <fullName evidence="3">Uncharacterized protein</fullName>
    </submittedName>
</protein>
<comment type="caution">
    <text evidence="3">The sequence shown here is derived from an EMBL/GenBank/DDBJ whole genome shotgun (WGS) entry which is preliminary data.</text>
</comment>
<evidence type="ECO:0000256" key="1">
    <source>
        <dbReference type="SAM" id="Coils"/>
    </source>
</evidence>
<accession>A0AAV7JAR3</accession>